<dbReference type="Pfam" id="PF04061">
    <property type="entry name" value="ORMDL"/>
    <property type="match status" value="1"/>
</dbReference>
<name>A0A166HQV0_9AGAM</name>
<dbReference type="PANTHER" id="PTHR12665">
    <property type="entry name" value="ORMDL PROTEINS"/>
    <property type="match status" value="1"/>
</dbReference>
<proteinExistence type="predicted"/>
<gene>
    <name evidence="7" type="ORF">SISSUDRAFT_1040880</name>
</gene>
<dbReference type="Proteomes" id="UP000076798">
    <property type="component" value="Unassembled WGS sequence"/>
</dbReference>
<keyword evidence="2 6" id="KW-0812">Transmembrane</keyword>
<feature type="transmembrane region" description="Helical" evidence="6">
    <location>
        <begin position="49"/>
        <end position="65"/>
    </location>
</feature>
<organism evidence="7 8">
    <name type="scientific">Sistotremastrum suecicum HHB10207 ss-3</name>
    <dbReference type="NCBI Taxonomy" id="1314776"/>
    <lineage>
        <taxon>Eukaryota</taxon>
        <taxon>Fungi</taxon>
        <taxon>Dikarya</taxon>
        <taxon>Basidiomycota</taxon>
        <taxon>Agaricomycotina</taxon>
        <taxon>Agaricomycetes</taxon>
        <taxon>Sistotremastrales</taxon>
        <taxon>Sistotremastraceae</taxon>
        <taxon>Sistotremastrum</taxon>
    </lineage>
</organism>
<dbReference type="InterPro" id="IPR007203">
    <property type="entry name" value="ORMDL"/>
</dbReference>
<comment type="subcellular location">
    <subcellularLocation>
        <location evidence="1">Membrane</location>
        <topology evidence="1">Multi-pass membrane protein</topology>
    </subcellularLocation>
</comment>
<evidence type="ECO:0000256" key="6">
    <source>
        <dbReference type="SAM" id="Phobius"/>
    </source>
</evidence>
<evidence type="ECO:0000313" key="7">
    <source>
        <dbReference type="EMBL" id="KZT42989.1"/>
    </source>
</evidence>
<dbReference type="GO" id="GO:0005789">
    <property type="term" value="C:endoplasmic reticulum membrane"/>
    <property type="evidence" value="ECO:0007669"/>
    <property type="project" value="InterPro"/>
</dbReference>
<feature type="transmembrane region" description="Helical" evidence="6">
    <location>
        <begin position="151"/>
        <end position="170"/>
    </location>
</feature>
<feature type="region of interest" description="Disordered" evidence="5">
    <location>
        <begin position="190"/>
        <end position="211"/>
    </location>
</feature>
<sequence>MLSPTAPLENLRGRPRSGSLMKVEEVATDSFEDQSAYVNINAEWVNRKGAWLIHLVLIIVGKIFIDSLPGMTQETSWTIVNLAYLTLSYLMFHWVTGIPFHPDQNGGAYDDLTLWEQIDGGAQYTPTKKWLMCVPIGLFLASTHYTHYDPWVFAINFTALVLTLFPKLPVLHRQRFRFMVEEERSGMITPASGVATPVDGSRTPGRRHSTD</sequence>
<evidence type="ECO:0000313" key="8">
    <source>
        <dbReference type="Proteomes" id="UP000076798"/>
    </source>
</evidence>
<evidence type="ECO:0000256" key="5">
    <source>
        <dbReference type="SAM" id="MobiDB-lite"/>
    </source>
</evidence>
<evidence type="ECO:0000256" key="3">
    <source>
        <dbReference type="ARBA" id="ARBA00022989"/>
    </source>
</evidence>
<evidence type="ECO:0000256" key="4">
    <source>
        <dbReference type="ARBA" id="ARBA00023136"/>
    </source>
</evidence>
<keyword evidence="3 6" id="KW-1133">Transmembrane helix</keyword>
<keyword evidence="8" id="KW-1185">Reference proteome</keyword>
<dbReference type="PIRSF" id="PIRSF018147">
    <property type="entry name" value="ORMDL"/>
    <property type="match status" value="1"/>
</dbReference>
<evidence type="ECO:0000256" key="2">
    <source>
        <dbReference type="ARBA" id="ARBA00022692"/>
    </source>
</evidence>
<keyword evidence="4 6" id="KW-0472">Membrane</keyword>
<accession>A0A166HQV0</accession>
<feature type="transmembrane region" description="Helical" evidence="6">
    <location>
        <begin position="77"/>
        <end position="95"/>
    </location>
</feature>
<dbReference type="OrthoDB" id="1932233at2759"/>
<dbReference type="EMBL" id="KV428010">
    <property type="protein sequence ID" value="KZT42989.1"/>
    <property type="molecule type" value="Genomic_DNA"/>
</dbReference>
<evidence type="ECO:0000256" key="1">
    <source>
        <dbReference type="ARBA" id="ARBA00004141"/>
    </source>
</evidence>
<reference evidence="7 8" key="1">
    <citation type="journal article" date="2016" name="Mol. Biol. Evol.">
        <title>Comparative Genomics of Early-Diverging Mushroom-Forming Fungi Provides Insights into the Origins of Lignocellulose Decay Capabilities.</title>
        <authorList>
            <person name="Nagy L.G."/>
            <person name="Riley R."/>
            <person name="Tritt A."/>
            <person name="Adam C."/>
            <person name="Daum C."/>
            <person name="Floudas D."/>
            <person name="Sun H."/>
            <person name="Yadav J.S."/>
            <person name="Pangilinan J."/>
            <person name="Larsson K.H."/>
            <person name="Matsuura K."/>
            <person name="Barry K."/>
            <person name="Labutti K."/>
            <person name="Kuo R."/>
            <person name="Ohm R.A."/>
            <person name="Bhattacharya S.S."/>
            <person name="Shirouzu T."/>
            <person name="Yoshinaga Y."/>
            <person name="Martin F.M."/>
            <person name="Grigoriev I.V."/>
            <person name="Hibbett D.S."/>
        </authorList>
    </citation>
    <scope>NUCLEOTIDE SEQUENCE [LARGE SCALE GENOMIC DNA]</scope>
    <source>
        <strain evidence="7 8">HHB10207 ss-3</strain>
    </source>
</reference>
<dbReference type="AlphaFoldDB" id="A0A166HQV0"/>
<protein>
    <submittedName>
        <fullName evidence="7">Putative ORM1-unfolded protein response protein</fullName>
    </submittedName>
</protein>
<dbReference type="STRING" id="1314776.A0A166HQV0"/>